<gene>
    <name evidence="3" type="ORF">JK386_09310</name>
</gene>
<keyword evidence="2" id="KW-0732">Signal</keyword>
<dbReference type="EMBL" id="JAERTX010000007">
    <property type="protein sequence ID" value="MBM9460101.1"/>
    <property type="molecule type" value="Genomic_DNA"/>
</dbReference>
<feature type="signal peptide" evidence="2">
    <location>
        <begin position="1"/>
        <end position="24"/>
    </location>
</feature>
<name>A0A938Y9U9_9ACTN</name>
<dbReference type="PROSITE" id="PS51257">
    <property type="entry name" value="PROKAR_LIPOPROTEIN"/>
    <property type="match status" value="1"/>
</dbReference>
<organism evidence="3 4">
    <name type="scientific">Nocardioides faecalis</name>
    <dbReference type="NCBI Taxonomy" id="2803858"/>
    <lineage>
        <taxon>Bacteria</taxon>
        <taxon>Bacillati</taxon>
        <taxon>Actinomycetota</taxon>
        <taxon>Actinomycetes</taxon>
        <taxon>Propionibacteriales</taxon>
        <taxon>Nocardioidaceae</taxon>
        <taxon>Nocardioides</taxon>
    </lineage>
</organism>
<keyword evidence="4" id="KW-1185">Reference proteome</keyword>
<comment type="caution">
    <text evidence="3">The sequence shown here is derived from an EMBL/GenBank/DDBJ whole genome shotgun (WGS) entry which is preliminary data.</text>
</comment>
<dbReference type="Pfam" id="PF19777">
    <property type="entry name" value="DUF6263"/>
    <property type="match status" value="1"/>
</dbReference>
<evidence type="ECO:0000256" key="1">
    <source>
        <dbReference type="SAM" id="MobiDB-lite"/>
    </source>
</evidence>
<accession>A0A938Y9U9</accession>
<evidence type="ECO:0000256" key="2">
    <source>
        <dbReference type="SAM" id="SignalP"/>
    </source>
</evidence>
<protein>
    <submittedName>
        <fullName evidence="3">Uncharacterized protein</fullName>
    </submittedName>
</protein>
<dbReference type="Proteomes" id="UP000663791">
    <property type="component" value="Unassembled WGS sequence"/>
</dbReference>
<feature type="compositionally biased region" description="Polar residues" evidence="1">
    <location>
        <begin position="313"/>
        <end position="328"/>
    </location>
</feature>
<proteinExistence type="predicted"/>
<feature type="chain" id="PRO_5037736656" evidence="2">
    <location>
        <begin position="25"/>
        <end position="328"/>
    </location>
</feature>
<dbReference type="RefSeq" id="WP_205291413.1">
    <property type="nucleotide sequence ID" value="NZ_CP074406.1"/>
</dbReference>
<feature type="compositionally biased region" description="Low complexity" evidence="1">
    <location>
        <begin position="38"/>
        <end position="52"/>
    </location>
</feature>
<sequence length="328" mass="32764">MTRSRTLAAAAVASLALAALSACTDEPTEIQGVERSADAAGPSATPSTASPSASPPAAPSSPAAGAAAPVELLSAGAAPRRAVVLDVEVGHTESSTLRIDTEVELAMLSSGPIEVSVRLPYTSKVTAVSADRIDVEVRYGRGTVDVPVLRQLLGDQLDDTLAALQGTTAQVAYTPAGGVISSDVDLGAAIPPMLDGLLDGLGAQSLALAVPFPVEAVGVGARWRTTSEVDLGGVIATAETTYELRELDADGYTVAVTATQTADEVQTPLGMLSSLSGTTTGTLTGRTGLLAPASTRAKGELGAQVGAGAQGGTTSDSTVTVEVRGTTR</sequence>
<dbReference type="InterPro" id="IPR046230">
    <property type="entry name" value="DUF6263"/>
</dbReference>
<feature type="region of interest" description="Disordered" evidence="1">
    <location>
        <begin position="29"/>
        <end position="64"/>
    </location>
</feature>
<dbReference type="AlphaFoldDB" id="A0A938Y9U9"/>
<reference evidence="3" key="1">
    <citation type="submission" date="2021-01" db="EMBL/GenBank/DDBJ databases">
        <title>Novel species in genus Nocardioides.</title>
        <authorList>
            <person name="Zhang G."/>
        </authorList>
    </citation>
    <scope>NUCLEOTIDE SEQUENCE</scope>
    <source>
        <strain evidence="3">Zg-536</strain>
    </source>
</reference>
<feature type="region of interest" description="Disordered" evidence="1">
    <location>
        <begin position="305"/>
        <end position="328"/>
    </location>
</feature>
<evidence type="ECO:0000313" key="4">
    <source>
        <dbReference type="Proteomes" id="UP000663791"/>
    </source>
</evidence>
<evidence type="ECO:0000313" key="3">
    <source>
        <dbReference type="EMBL" id="MBM9460101.1"/>
    </source>
</evidence>